<accession>A0A2M9C3N2</accession>
<evidence type="ECO:0000313" key="2">
    <source>
        <dbReference type="Proteomes" id="UP000230161"/>
    </source>
</evidence>
<evidence type="ECO:0000313" key="1">
    <source>
        <dbReference type="EMBL" id="PJJ65128.1"/>
    </source>
</evidence>
<dbReference type="Proteomes" id="UP000230161">
    <property type="component" value="Unassembled WGS sequence"/>
</dbReference>
<proteinExistence type="predicted"/>
<keyword evidence="2" id="KW-1185">Reference proteome</keyword>
<dbReference type="OrthoDB" id="4981285at2"/>
<name>A0A2M9C3N2_9MICO</name>
<dbReference type="RefSeq" id="WP_100343056.1">
    <property type="nucleotide sequence ID" value="NZ_PGFB01000001.1"/>
</dbReference>
<protein>
    <submittedName>
        <fullName evidence="1">Uncharacterized protein</fullName>
    </submittedName>
</protein>
<dbReference type="EMBL" id="PGFB01000001">
    <property type="protein sequence ID" value="PJJ65128.1"/>
    <property type="molecule type" value="Genomic_DNA"/>
</dbReference>
<comment type="caution">
    <text evidence="1">The sequence shown here is derived from an EMBL/GenBank/DDBJ whole genome shotgun (WGS) entry which is preliminary data.</text>
</comment>
<sequence length="94" mass="10281">MNWWVLGSILLVIVAGYLAHRLGWIDLSDKHRRRGGSTGSGVLHIGDEVFAPTRHEAAVELDRQTVLPAPAPVAGEDDKGVYEGRIRIRVDGRG</sequence>
<organism evidence="1 2">
    <name type="scientific">Compostimonas suwonensis</name>
    <dbReference type="NCBI Taxonomy" id="1048394"/>
    <lineage>
        <taxon>Bacteria</taxon>
        <taxon>Bacillati</taxon>
        <taxon>Actinomycetota</taxon>
        <taxon>Actinomycetes</taxon>
        <taxon>Micrococcales</taxon>
        <taxon>Microbacteriaceae</taxon>
        <taxon>Compostimonas</taxon>
    </lineage>
</organism>
<dbReference type="AlphaFoldDB" id="A0A2M9C3N2"/>
<reference evidence="1 2" key="1">
    <citation type="submission" date="2017-11" db="EMBL/GenBank/DDBJ databases">
        <title>Genomic Encyclopedia of Archaeal and Bacterial Type Strains, Phase II (KMG-II): From Individual Species to Whole Genera.</title>
        <authorList>
            <person name="Goeker M."/>
        </authorList>
    </citation>
    <scope>NUCLEOTIDE SEQUENCE [LARGE SCALE GENOMIC DNA]</scope>
    <source>
        <strain evidence="1 2">DSM 25625</strain>
    </source>
</reference>
<gene>
    <name evidence="1" type="ORF">CLV54_0157</name>
</gene>